<dbReference type="PANTHER" id="PTHR32507:SF0">
    <property type="entry name" value="NA(+)_H(+) ANTIPORTER 2-RELATED"/>
    <property type="match status" value="1"/>
</dbReference>
<keyword evidence="3" id="KW-0050">Antiport</keyword>
<evidence type="ECO:0000256" key="9">
    <source>
        <dbReference type="SAM" id="Phobius"/>
    </source>
</evidence>
<feature type="transmembrane region" description="Helical" evidence="9">
    <location>
        <begin position="272"/>
        <end position="293"/>
    </location>
</feature>
<dbReference type="RefSeq" id="WP_219157639.1">
    <property type="nucleotide sequence ID" value="NZ_JAHWQX010000001.1"/>
</dbReference>
<feature type="domain" description="Cation/H+ exchanger transmembrane" evidence="10">
    <location>
        <begin position="21"/>
        <end position="388"/>
    </location>
</feature>
<gene>
    <name evidence="12" type="ORF">KY465_01270</name>
</gene>
<evidence type="ECO:0000256" key="3">
    <source>
        <dbReference type="ARBA" id="ARBA00022449"/>
    </source>
</evidence>
<evidence type="ECO:0000313" key="13">
    <source>
        <dbReference type="Proteomes" id="UP001430804"/>
    </source>
</evidence>
<dbReference type="Pfam" id="PF02254">
    <property type="entry name" value="TrkA_N"/>
    <property type="match status" value="1"/>
</dbReference>
<evidence type="ECO:0000256" key="5">
    <source>
        <dbReference type="ARBA" id="ARBA00022989"/>
    </source>
</evidence>
<feature type="transmembrane region" description="Helical" evidence="9">
    <location>
        <begin position="116"/>
        <end position="137"/>
    </location>
</feature>
<name>A0ABS6WIY2_9HYPH</name>
<comment type="caution">
    <text evidence="12">The sequence shown here is derived from an EMBL/GenBank/DDBJ whole genome shotgun (WGS) entry which is preliminary data.</text>
</comment>
<feature type="transmembrane region" description="Helical" evidence="9">
    <location>
        <begin position="184"/>
        <end position="206"/>
    </location>
</feature>
<feature type="transmembrane region" description="Helical" evidence="9">
    <location>
        <begin position="218"/>
        <end position="236"/>
    </location>
</feature>
<keyword evidence="2" id="KW-0813">Transport</keyword>
<reference evidence="12" key="1">
    <citation type="submission" date="2021-07" db="EMBL/GenBank/DDBJ databases">
        <title>Pseudohoeflea marina sp. nov. a polyhydroxyalcanoate-producing bacterium.</title>
        <authorList>
            <person name="Zheng W."/>
            <person name="Yu S."/>
            <person name="Huang Y."/>
        </authorList>
    </citation>
    <scope>NUCLEOTIDE SEQUENCE</scope>
    <source>
        <strain evidence="12">DP4N28-3</strain>
    </source>
</reference>
<evidence type="ECO:0000313" key="12">
    <source>
        <dbReference type="EMBL" id="MBW3095902.1"/>
    </source>
</evidence>
<evidence type="ECO:0000256" key="7">
    <source>
        <dbReference type="ARBA" id="ARBA00023136"/>
    </source>
</evidence>
<accession>A0ABS6WIY2</accession>
<feature type="region of interest" description="Disordered" evidence="8">
    <location>
        <begin position="576"/>
        <end position="649"/>
    </location>
</feature>
<evidence type="ECO:0000259" key="10">
    <source>
        <dbReference type="Pfam" id="PF00999"/>
    </source>
</evidence>
<feature type="transmembrane region" description="Helical" evidence="9">
    <location>
        <begin position="91"/>
        <end position="110"/>
    </location>
</feature>
<dbReference type="Proteomes" id="UP001430804">
    <property type="component" value="Unassembled WGS sequence"/>
</dbReference>
<dbReference type="InterPro" id="IPR006153">
    <property type="entry name" value="Cation/H_exchanger_TM"/>
</dbReference>
<evidence type="ECO:0000256" key="6">
    <source>
        <dbReference type="ARBA" id="ARBA00023065"/>
    </source>
</evidence>
<dbReference type="EMBL" id="JAHWQX010000001">
    <property type="protein sequence ID" value="MBW3095902.1"/>
    <property type="molecule type" value="Genomic_DNA"/>
</dbReference>
<feature type="transmembrane region" description="Helical" evidence="9">
    <location>
        <begin position="299"/>
        <end position="319"/>
    </location>
</feature>
<evidence type="ECO:0000259" key="11">
    <source>
        <dbReference type="Pfam" id="PF02254"/>
    </source>
</evidence>
<comment type="subcellular location">
    <subcellularLocation>
        <location evidence="1">Cell membrane</location>
        <topology evidence="1">Multi-pass membrane protein</topology>
    </subcellularLocation>
</comment>
<proteinExistence type="predicted"/>
<protein>
    <submittedName>
        <fullName evidence="12">Cation:proton antiporter</fullName>
    </submittedName>
</protein>
<evidence type="ECO:0000256" key="8">
    <source>
        <dbReference type="SAM" id="MobiDB-lite"/>
    </source>
</evidence>
<feature type="domain" description="RCK N-terminal" evidence="11">
    <location>
        <begin position="402"/>
        <end position="483"/>
    </location>
</feature>
<keyword evidence="6" id="KW-0406">Ion transport</keyword>
<evidence type="ECO:0000256" key="2">
    <source>
        <dbReference type="ARBA" id="ARBA00022448"/>
    </source>
</evidence>
<feature type="transmembrane region" description="Helical" evidence="9">
    <location>
        <begin position="21"/>
        <end position="40"/>
    </location>
</feature>
<keyword evidence="7 9" id="KW-0472">Membrane</keyword>
<feature type="compositionally biased region" description="Basic and acidic residues" evidence="8">
    <location>
        <begin position="597"/>
        <end position="609"/>
    </location>
</feature>
<feature type="transmembrane region" description="Helical" evidence="9">
    <location>
        <begin position="367"/>
        <end position="393"/>
    </location>
</feature>
<keyword evidence="5 9" id="KW-1133">Transmembrane helix</keyword>
<keyword evidence="4 9" id="KW-0812">Transmembrane</keyword>
<feature type="transmembrane region" description="Helical" evidence="9">
    <location>
        <begin position="60"/>
        <end position="79"/>
    </location>
</feature>
<feature type="transmembrane region" description="Helical" evidence="9">
    <location>
        <begin position="158"/>
        <end position="178"/>
    </location>
</feature>
<sequence length="649" mass="69257">MEDIALKIAFIGAAGIAAQWFAWRLGLPAIVLLLAAGFAAGPATGFLNPAADFGEIYRPIISLAVAIILFEGGLTLNFREIAETSKAVRRIILIGGPVTWVLTALSAHYIGGLSWATAIVLGAILIVTGPTVIMPLLRQAQLTARVASLLRWEAIINDPIGALCAVIAFEVVLVFIGQHAAESLALQIVLGGGLAVGLGYLGAKLIAWSFIRGHVPEFLKQPVLFAIVILVYAVTNAALEEAGLLTVTIMGVVLANERIASLTDMRRFKETITTMLVSAVFIMLTASLTLADLAELDLYAVLFVASLLLIIRPLAIFAATANSGISVKERVLSAWIAPRGVVAVAVAGLFGTLLADAGIADASRMVTFTFAVVVTTIVLHGFTLGPLATLLGLKKMSRPGLLIVGGSRWSTALAAKLKEHDIPVLLADMNWNHLSRARLADVPVYFGEVLSENAHHTIEPTRYTNLIAATDNDAYNALVCTNFAPELGRSHVFQIGRDEGDKEHRALSFTIGGRPLAKPGLTFQEFRERFNRGWTFQVTGLTEEFDYQDYRESRPDDTLVLLWFKASGAITFASIANGPPGPEDQILSFGEPPGRTASEKAEERAEKRAARNGQDTPGKGADKKKVTKEAASQPAAGASSGDQPAKPRS</sequence>
<evidence type="ECO:0000256" key="4">
    <source>
        <dbReference type="ARBA" id="ARBA00022692"/>
    </source>
</evidence>
<organism evidence="12 13">
    <name type="scientific">Pseudohoeflea coraliihabitans</name>
    <dbReference type="NCBI Taxonomy" id="2860393"/>
    <lineage>
        <taxon>Bacteria</taxon>
        <taxon>Pseudomonadati</taxon>
        <taxon>Pseudomonadota</taxon>
        <taxon>Alphaproteobacteria</taxon>
        <taxon>Hyphomicrobiales</taxon>
        <taxon>Rhizobiaceae</taxon>
        <taxon>Pseudohoeflea</taxon>
    </lineage>
</organism>
<keyword evidence="13" id="KW-1185">Reference proteome</keyword>
<evidence type="ECO:0000256" key="1">
    <source>
        <dbReference type="ARBA" id="ARBA00004651"/>
    </source>
</evidence>
<feature type="compositionally biased region" description="Low complexity" evidence="8">
    <location>
        <begin position="630"/>
        <end position="641"/>
    </location>
</feature>
<dbReference type="InterPro" id="IPR003148">
    <property type="entry name" value="RCK_N"/>
</dbReference>
<dbReference type="Pfam" id="PF00999">
    <property type="entry name" value="Na_H_Exchanger"/>
    <property type="match status" value="1"/>
</dbReference>
<dbReference type="PANTHER" id="PTHR32507">
    <property type="entry name" value="NA(+)/H(+) ANTIPORTER 1"/>
    <property type="match status" value="1"/>
</dbReference>
<feature type="transmembrane region" description="Helical" evidence="9">
    <location>
        <begin position="331"/>
        <end position="355"/>
    </location>
</feature>